<comment type="catalytic activity">
    <reaction evidence="7 12 13">
        <text>2 H2O2 = O2 + 2 H2O</text>
        <dbReference type="Rhea" id="RHEA:20309"/>
        <dbReference type="ChEBI" id="CHEBI:15377"/>
        <dbReference type="ChEBI" id="CHEBI:15379"/>
        <dbReference type="ChEBI" id="CHEBI:16240"/>
        <dbReference type="EC" id="1.11.1.21"/>
    </reaction>
</comment>
<proteinExistence type="inferred from homology"/>
<keyword evidence="2 12" id="KW-0349">Heme</keyword>
<dbReference type="InterPro" id="IPR019793">
    <property type="entry name" value="Peroxidases_heam-ligand_BS"/>
</dbReference>
<comment type="function">
    <text evidence="12">Bifunctional enzyme with both catalase and broad-spectrum peroxidase activity.</text>
</comment>
<keyword evidence="3 12" id="KW-0479">Metal-binding</keyword>
<dbReference type="PRINTS" id="PR00460">
    <property type="entry name" value="BPEROXIDASE"/>
</dbReference>
<feature type="domain" description="Plant heme peroxidase family profile" evidence="15">
    <location>
        <begin position="143"/>
        <end position="439"/>
    </location>
</feature>
<feature type="active site" description="Proton acceptor" evidence="12">
    <location>
        <position position="110"/>
    </location>
</feature>
<dbReference type="NCBIfam" id="NF011635">
    <property type="entry name" value="PRK15061.1"/>
    <property type="match status" value="1"/>
</dbReference>
<evidence type="ECO:0000256" key="9">
    <source>
        <dbReference type="ARBA" id="ARBA00060838"/>
    </source>
</evidence>
<dbReference type="CDD" id="cd08200">
    <property type="entry name" value="catalase_peroxidase_2"/>
    <property type="match status" value="1"/>
</dbReference>
<dbReference type="RefSeq" id="WP_180894602.1">
    <property type="nucleotide sequence ID" value="NZ_JACCKD010000008.1"/>
</dbReference>
<evidence type="ECO:0000256" key="12">
    <source>
        <dbReference type="HAMAP-Rule" id="MF_01961"/>
    </source>
</evidence>
<keyword evidence="5 12" id="KW-0408">Iron</keyword>
<evidence type="ECO:0000313" key="17">
    <source>
        <dbReference type="Proteomes" id="UP000582974"/>
    </source>
</evidence>
<protein>
    <recommendedName>
        <fullName evidence="11 12">Catalase-peroxidase</fullName>
        <shortName evidence="12">CP</shortName>
        <ecNumber evidence="10 12">1.11.1.21</ecNumber>
    </recommendedName>
    <alternativeName>
        <fullName evidence="12">Peroxidase/catalase</fullName>
    </alternativeName>
</protein>
<evidence type="ECO:0000313" key="16">
    <source>
        <dbReference type="EMBL" id="MBA0127796.1"/>
    </source>
</evidence>
<keyword evidence="4 12" id="KW-0560">Oxidoreductase</keyword>
<dbReference type="FunFam" id="1.10.420.10:FF:000004">
    <property type="entry name" value="Catalase-peroxidase"/>
    <property type="match status" value="1"/>
</dbReference>
<dbReference type="PRINTS" id="PR00458">
    <property type="entry name" value="PEROXIDASE"/>
</dbReference>
<feature type="binding site" description="axial binding residue" evidence="12">
    <location>
        <position position="276"/>
    </location>
    <ligand>
        <name>heme b</name>
        <dbReference type="ChEBI" id="CHEBI:60344"/>
    </ligand>
    <ligandPart>
        <name>Fe</name>
        <dbReference type="ChEBI" id="CHEBI:18248"/>
    </ligandPart>
</feature>
<dbReference type="PROSITE" id="PS50873">
    <property type="entry name" value="PEROXIDASE_4"/>
    <property type="match status" value="1"/>
</dbReference>
<dbReference type="HAMAP" id="MF_01961">
    <property type="entry name" value="Catal_peroxid"/>
    <property type="match status" value="1"/>
</dbReference>
<evidence type="ECO:0000256" key="13">
    <source>
        <dbReference type="RuleBase" id="RU003451"/>
    </source>
</evidence>
<evidence type="ECO:0000256" key="14">
    <source>
        <dbReference type="SAM" id="MobiDB-lite"/>
    </source>
</evidence>
<dbReference type="InterPro" id="IPR002016">
    <property type="entry name" value="Haem_peroxidase"/>
</dbReference>
<dbReference type="InterPro" id="IPR000763">
    <property type="entry name" value="Catalase_peroxidase"/>
</dbReference>
<dbReference type="GO" id="GO:0042744">
    <property type="term" value="P:hydrogen peroxide catabolic process"/>
    <property type="evidence" value="ECO:0007669"/>
    <property type="project" value="UniProtKB-KW"/>
</dbReference>
<dbReference type="EMBL" id="JACCKD010000008">
    <property type="protein sequence ID" value="MBA0127796.1"/>
    <property type="molecule type" value="Genomic_DNA"/>
</dbReference>
<evidence type="ECO:0000256" key="6">
    <source>
        <dbReference type="ARBA" id="ARBA00023324"/>
    </source>
</evidence>
<evidence type="ECO:0000256" key="3">
    <source>
        <dbReference type="ARBA" id="ARBA00022723"/>
    </source>
</evidence>
<evidence type="ECO:0000256" key="8">
    <source>
        <dbReference type="ARBA" id="ARBA00051651"/>
    </source>
</evidence>
<comment type="PTM">
    <text evidence="12">Formation of the three residue Trp-Tyr-Met cross-link is important for the catalase, but not the peroxidase activity of the enzyme.</text>
</comment>
<dbReference type="Gene3D" id="1.10.420.10">
    <property type="entry name" value="Peroxidase, domain 2"/>
    <property type="match status" value="2"/>
</dbReference>
<feature type="cross-link" description="Tryptophyl-tyrosyl-methioninium (Tyr-Met) (with Trp-109)" evidence="12">
    <location>
        <begin position="235"/>
        <end position="261"/>
    </location>
</feature>
<dbReference type="GO" id="GO:0070301">
    <property type="term" value="P:cellular response to hydrogen peroxide"/>
    <property type="evidence" value="ECO:0007669"/>
    <property type="project" value="TreeGrafter"/>
</dbReference>
<evidence type="ECO:0000256" key="11">
    <source>
        <dbReference type="ARBA" id="ARBA00074141"/>
    </source>
</evidence>
<dbReference type="GO" id="GO:0046872">
    <property type="term" value="F:metal ion binding"/>
    <property type="evidence" value="ECO:0007669"/>
    <property type="project" value="UniProtKB-KW"/>
</dbReference>
<dbReference type="SUPFAM" id="SSF48113">
    <property type="entry name" value="Heme-dependent peroxidases"/>
    <property type="match status" value="2"/>
</dbReference>
<evidence type="ECO:0000256" key="4">
    <source>
        <dbReference type="ARBA" id="ARBA00023002"/>
    </source>
</evidence>
<evidence type="ECO:0000256" key="2">
    <source>
        <dbReference type="ARBA" id="ARBA00022617"/>
    </source>
</evidence>
<sequence length="743" mass="81339">MPEQHDAVAGQASTENGGGCPVVHGNGLPHPTQGDSNRYWWPDRLNLKILAKNHPASDPMGEDFDYAEEFKTLDLPTVKRDIEEVLTTSQDWWPADFGHYGGLMIRMAWHSAGTYRVSDGRGGAGTGQQRFAPINSWPDNGNLDKARRLLWPVKQKYGRKLSWADLMVLAGNVALESMGFKTFGFAGGREDVWEPEDDVYWGAETTWLGSDKRISGGEQRNLEKPLGATHMGLIYVNPEGPEGQPDPVAAARDIRETFGRMAMNDEETVALIAGGHTFGKTHGAAPDSNLGADPEAAPLEQQGLGWANSHGTGKGADAITSGLEVTWTSTPTQWSNGYFENLFGYEWELTQSPGGAYQFVAKDAEETIPDAHDPSKKHKPTMLVTDISLKVDPIYEPISRRFKDNPDEFADAFARAWYKLTHRDMGPIDRYLGPEVPSEELLWQDPVPKPDHKLVGAKEIAELKQKIADSGLTVQQLVSTAWAAASTFRDSDKRGGANGGRIRLEPQKNWEVNEPQKLATVISTLEDIQQSFNAQSGDTKVSFADLVVLAGCVGVEQAAKSAGYDIEVPFTPGRGDSTQEQTDVESFSYLEPAADGFRNYLGKGSQLPAENLLVDKANLLTLSAPEMTVLVGGLRVLGANYQQSSLGALTDKPGTLTNDFFVNLLDMGTTWKPTDESSETFEARDASGNVKWTGSRVDLVFGSNSELRALAEVYACADAREKFVRDFVAAWDKVMNLDRFDLA</sequence>
<name>A0A838AEQ6_9PSEU</name>
<dbReference type="Gene3D" id="1.10.520.10">
    <property type="match status" value="2"/>
</dbReference>
<accession>A0A838AEQ6</accession>
<dbReference type="EC" id="1.11.1.21" evidence="10 12"/>
<dbReference type="FunFam" id="1.10.520.10:FF:000002">
    <property type="entry name" value="Catalase-peroxidase"/>
    <property type="match status" value="1"/>
</dbReference>
<comment type="similarity">
    <text evidence="9 12 13">Belongs to the peroxidase family. Peroxidase/catalase subfamily.</text>
</comment>
<dbReference type="NCBIfam" id="TIGR00198">
    <property type="entry name" value="cat_per_HPI"/>
    <property type="match status" value="1"/>
</dbReference>
<dbReference type="PROSITE" id="PS00436">
    <property type="entry name" value="PEROXIDASE_2"/>
    <property type="match status" value="1"/>
</dbReference>
<keyword evidence="1 12" id="KW-0575">Peroxidase</keyword>
<evidence type="ECO:0000256" key="5">
    <source>
        <dbReference type="ARBA" id="ARBA00023004"/>
    </source>
</evidence>
<organism evidence="16 17">
    <name type="scientific">Haloechinothrix aidingensis</name>
    <dbReference type="NCBI Taxonomy" id="2752311"/>
    <lineage>
        <taxon>Bacteria</taxon>
        <taxon>Bacillati</taxon>
        <taxon>Actinomycetota</taxon>
        <taxon>Actinomycetes</taxon>
        <taxon>Pseudonocardiales</taxon>
        <taxon>Pseudonocardiaceae</taxon>
        <taxon>Haloechinothrix</taxon>
    </lineage>
</organism>
<dbReference type="GO" id="GO:0004096">
    <property type="term" value="F:catalase activity"/>
    <property type="evidence" value="ECO:0007669"/>
    <property type="project" value="UniProtKB-UniRule"/>
</dbReference>
<evidence type="ECO:0000256" key="7">
    <source>
        <dbReference type="ARBA" id="ARBA00049145"/>
    </source>
</evidence>
<comment type="subunit">
    <text evidence="12">Homodimer or homotetramer.</text>
</comment>
<dbReference type="GO" id="GO:0005829">
    <property type="term" value="C:cytosol"/>
    <property type="evidence" value="ECO:0007669"/>
    <property type="project" value="TreeGrafter"/>
</dbReference>
<comment type="catalytic activity">
    <reaction evidence="8 12 13">
        <text>H2O2 + AH2 = A + 2 H2O</text>
        <dbReference type="Rhea" id="RHEA:30275"/>
        <dbReference type="ChEBI" id="CHEBI:13193"/>
        <dbReference type="ChEBI" id="CHEBI:15377"/>
        <dbReference type="ChEBI" id="CHEBI:16240"/>
        <dbReference type="ChEBI" id="CHEBI:17499"/>
        <dbReference type="EC" id="1.11.1.21"/>
    </reaction>
</comment>
<evidence type="ECO:0000259" key="15">
    <source>
        <dbReference type="PROSITE" id="PS50873"/>
    </source>
</evidence>
<comment type="cofactor">
    <cofactor evidence="12">
        <name>heme b</name>
        <dbReference type="ChEBI" id="CHEBI:60344"/>
    </cofactor>
    <text evidence="12">Binds 1 heme b (iron(II)-protoporphyrin IX) group per dimer.</text>
</comment>
<dbReference type="FunFam" id="1.10.420.10:FF:000002">
    <property type="entry name" value="Catalase-peroxidase"/>
    <property type="match status" value="1"/>
</dbReference>
<dbReference type="PANTHER" id="PTHR30555">
    <property type="entry name" value="HYDROPEROXIDASE I, BIFUNCTIONAL CATALASE-PEROXIDASE"/>
    <property type="match status" value="1"/>
</dbReference>
<dbReference type="GO" id="GO:0020037">
    <property type="term" value="F:heme binding"/>
    <property type="evidence" value="ECO:0007669"/>
    <property type="project" value="InterPro"/>
</dbReference>
<comment type="caution">
    <text evidence="16">The sequence shown here is derived from an EMBL/GenBank/DDBJ whole genome shotgun (WGS) entry which is preliminary data.</text>
</comment>
<evidence type="ECO:0000256" key="10">
    <source>
        <dbReference type="ARBA" id="ARBA00067012"/>
    </source>
</evidence>
<keyword evidence="6 12" id="KW-0376">Hydrogen peroxide</keyword>
<dbReference type="Proteomes" id="UP000582974">
    <property type="component" value="Unassembled WGS sequence"/>
</dbReference>
<keyword evidence="17" id="KW-1185">Reference proteome</keyword>
<dbReference type="PANTHER" id="PTHR30555:SF0">
    <property type="entry name" value="CATALASE-PEROXIDASE"/>
    <property type="match status" value="1"/>
</dbReference>
<feature type="region of interest" description="Disordered" evidence="14">
    <location>
        <begin position="1"/>
        <end position="36"/>
    </location>
</feature>
<reference evidence="16 17" key="1">
    <citation type="submission" date="2020-07" db="EMBL/GenBank/DDBJ databases">
        <title>Genome of Haloechinothrix sp.</title>
        <authorList>
            <person name="Tang S.-K."/>
            <person name="Yang L."/>
            <person name="Zhu W.-Y."/>
        </authorList>
    </citation>
    <scope>NUCLEOTIDE SEQUENCE [LARGE SCALE GENOMIC DNA]</scope>
    <source>
        <strain evidence="16 17">YIM 98757</strain>
    </source>
</reference>
<dbReference type="Pfam" id="PF00141">
    <property type="entry name" value="peroxidase"/>
    <property type="match status" value="2"/>
</dbReference>
<feature type="site" description="Transition state stabilizer" evidence="12">
    <location>
        <position position="106"/>
    </location>
</feature>
<dbReference type="PROSITE" id="PS00435">
    <property type="entry name" value="PEROXIDASE_1"/>
    <property type="match status" value="1"/>
</dbReference>
<dbReference type="CDD" id="cd00649">
    <property type="entry name" value="catalase_peroxidase_1"/>
    <property type="match status" value="1"/>
</dbReference>
<gene>
    <name evidence="12 16" type="primary">katG</name>
    <name evidence="16" type="ORF">H0B56_19800</name>
</gene>
<comment type="caution">
    <text evidence="12">Lacks conserved residue(s) required for the propagation of feature annotation.</text>
</comment>
<dbReference type="AlphaFoldDB" id="A0A838AEQ6"/>
<evidence type="ECO:0000256" key="1">
    <source>
        <dbReference type="ARBA" id="ARBA00022559"/>
    </source>
</evidence>
<dbReference type="InterPro" id="IPR019794">
    <property type="entry name" value="Peroxidases_AS"/>
</dbReference>
<dbReference type="InterPro" id="IPR010255">
    <property type="entry name" value="Haem_peroxidase_sf"/>
</dbReference>